<dbReference type="OrthoDB" id="9808290at2"/>
<protein>
    <recommendedName>
        <fullName evidence="4">DUF192 domain-containing protein</fullName>
    </recommendedName>
</protein>
<dbReference type="Proteomes" id="UP000199054">
    <property type="component" value="Unassembled WGS sequence"/>
</dbReference>
<dbReference type="InterPro" id="IPR003795">
    <property type="entry name" value="DUF192"/>
</dbReference>
<feature type="signal peptide" evidence="1">
    <location>
        <begin position="1"/>
        <end position="26"/>
    </location>
</feature>
<dbReference type="PANTHER" id="PTHR37953">
    <property type="entry name" value="UPF0127 PROTEIN MJ1496"/>
    <property type="match status" value="1"/>
</dbReference>
<evidence type="ECO:0008006" key="4">
    <source>
        <dbReference type="Google" id="ProtNLM"/>
    </source>
</evidence>
<keyword evidence="1" id="KW-0732">Signal</keyword>
<keyword evidence="3" id="KW-1185">Reference proteome</keyword>
<dbReference type="Pfam" id="PF02643">
    <property type="entry name" value="DUF192"/>
    <property type="match status" value="1"/>
</dbReference>
<dbReference type="AlphaFoldDB" id="A0A1H8KYH4"/>
<name>A0A1H8KYH4_9RHOB</name>
<dbReference type="STRING" id="34002.SAMN04489859_102611"/>
<dbReference type="RefSeq" id="WP_090614514.1">
    <property type="nucleotide sequence ID" value="NZ_CP067124.1"/>
</dbReference>
<gene>
    <name evidence="2" type="ORF">SAMN04489859_102611</name>
</gene>
<feature type="chain" id="PRO_5011657407" description="DUF192 domain-containing protein" evidence="1">
    <location>
        <begin position="27"/>
        <end position="170"/>
    </location>
</feature>
<evidence type="ECO:0000313" key="2">
    <source>
        <dbReference type="EMBL" id="SEN97952.1"/>
    </source>
</evidence>
<accession>A0A1H8KYH4</accession>
<dbReference type="PANTHER" id="PTHR37953:SF1">
    <property type="entry name" value="UPF0127 PROTEIN MJ1496"/>
    <property type="match status" value="1"/>
</dbReference>
<dbReference type="InterPro" id="IPR038695">
    <property type="entry name" value="Saro_0823-like_sf"/>
</dbReference>
<proteinExistence type="predicted"/>
<evidence type="ECO:0000256" key="1">
    <source>
        <dbReference type="SAM" id="SignalP"/>
    </source>
</evidence>
<sequence length="170" mass="18836">MWLTRVRQFCAFLALAVLLNGGAAQARDLACADDLVLLRQGSGVQSFTVEIADTEETRARGLMFRRSLERGTGMLFIYPQPGTMAFWMRNTLIPLDIVFFDARGVIRHIHHNARPLDETPLPGAVEGDPQPARLMVLEIGGGEARRLGLREGQAMAHPRLRQTTAVFPCP</sequence>
<reference evidence="2 3" key="1">
    <citation type="submission" date="2016-10" db="EMBL/GenBank/DDBJ databases">
        <authorList>
            <person name="de Groot N.N."/>
        </authorList>
    </citation>
    <scope>NUCLEOTIDE SEQUENCE [LARGE SCALE GENOMIC DNA]</scope>
    <source>
        <strain evidence="2 3">DSM 8512</strain>
    </source>
</reference>
<dbReference type="Gene3D" id="2.60.120.1140">
    <property type="entry name" value="Protein of unknown function DUF192"/>
    <property type="match status" value="1"/>
</dbReference>
<evidence type="ECO:0000313" key="3">
    <source>
        <dbReference type="Proteomes" id="UP000199054"/>
    </source>
</evidence>
<dbReference type="EMBL" id="FODE01000026">
    <property type="protein sequence ID" value="SEN97952.1"/>
    <property type="molecule type" value="Genomic_DNA"/>
</dbReference>
<organism evidence="2 3">
    <name type="scientific">Paracoccus alcaliphilus</name>
    <dbReference type="NCBI Taxonomy" id="34002"/>
    <lineage>
        <taxon>Bacteria</taxon>
        <taxon>Pseudomonadati</taxon>
        <taxon>Pseudomonadota</taxon>
        <taxon>Alphaproteobacteria</taxon>
        <taxon>Rhodobacterales</taxon>
        <taxon>Paracoccaceae</taxon>
        <taxon>Paracoccus</taxon>
    </lineage>
</organism>